<evidence type="ECO:0000256" key="2">
    <source>
        <dbReference type="ARBA" id="ARBA00022490"/>
    </source>
</evidence>
<dbReference type="OrthoDB" id="635774at2759"/>
<evidence type="ECO:0000256" key="1">
    <source>
        <dbReference type="ARBA" id="ARBA00004496"/>
    </source>
</evidence>
<reference evidence="4 5" key="1">
    <citation type="submission" date="2019-05" db="EMBL/GenBank/DDBJ databases">
        <title>Another draft genome of Portunus trituberculatus and its Hox gene families provides insights of decapod evolution.</title>
        <authorList>
            <person name="Jeong J.-H."/>
            <person name="Song I."/>
            <person name="Kim S."/>
            <person name="Choi T."/>
            <person name="Kim D."/>
            <person name="Ryu S."/>
            <person name="Kim W."/>
        </authorList>
    </citation>
    <scope>NUCLEOTIDE SEQUENCE [LARGE SCALE GENOMIC DNA]</scope>
    <source>
        <tissue evidence="4">Muscle</tissue>
    </source>
</reference>
<dbReference type="EMBL" id="VSRR010036120">
    <property type="protein sequence ID" value="MPC73132.1"/>
    <property type="molecule type" value="Genomic_DNA"/>
</dbReference>
<evidence type="ECO:0000313" key="4">
    <source>
        <dbReference type="EMBL" id="MPC73132.1"/>
    </source>
</evidence>
<comment type="subcellular location">
    <subcellularLocation>
        <location evidence="1">Cytoplasm</location>
    </subcellularLocation>
</comment>
<feature type="domain" description="Cdc42 binding" evidence="3">
    <location>
        <begin position="27"/>
        <end position="61"/>
    </location>
</feature>
<dbReference type="InterPro" id="IPR015116">
    <property type="entry name" value="Cdc42-bd-like"/>
</dbReference>
<keyword evidence="5" id="KW-1185">Reference proteome</keyword>
<gene>
    <name evidence="4" type="ORF">E2C01_067450</name>
</gene>
<dbReference type="InterPro" id="IPR037085">
    <property type="entry name" value="Cdc42-bd-like_dom_sf"/>
</dbReference>
<dbReference type="Gene3D" id="4.10.680.10">
    <property type="entry name" value="Cdc42-like binding domain"/>
    <property type="match status" value="1"/>
</dbReference>
<dbReference type="Pfam" id="PF09027">
    <property type="entry name" value="GTPase_binding"/>
    <property type="match status" value="1"/>
</dbReference>
<comment type="caution">
    <text evidence="4">The sequence shown here is derived from an EMBL/GenBank/DDBJ whole genome shotgun (WGS) entry which is preliminary data.</text>
</comment>
<dbReference type="Proteomes" id="UP000324222">
    <property type="component" value="Unassembled WGS sequence"/>
</dbReference>
<dbReference type="AlphaFoldDB" id="A0A5B7HP55"/>
<protein>
    <recommendedName>
        <fullName evidence="3">Cdc42 binding domain-containing protein</fullName>
    </recommendedName>
</protein>
<accession>A0A5B7HP55</accession>
<evidence type="ECO:0000259" key="3">
    <source>
        <dbReference type="Pfam" id="PF09027"/>
    </source>
</evidence>
<keyword evidence="2" id="KW-0963">Cytoplasm</keyword>
<dbReference type="GO" id="GO:0005737">
    <property type="term" value="C:cytoplasm"/>
    <property type="evidence" value="ECO:0007669"/>
    <property type="project" value="UniProtKB-SubCell"/>
</dbReference>
<name>A0A5B7HP55_PORTR</name>
<proteinExistence type="predicted"/>
<sequence length="72" mass="8116">MCLCSSVYFFFSFVNSRLTIAPIIHRHGGIRGKTWGSPAFIDPMYLGNPMQPQDKMGSFASRRDSKWLGVVC</sequence>
<organism evidence="4 5">
    <name type="scientific">Portunus trituberculatus</name>
    <name type="common">Swimming crab</name>
    <name type="synonym">Neptunus trituberculatus</name>
    <dbReference type="NCBI Taxonomy" id="210409"/>
    <lineage>
        <taxon>Eukaryota</taxon>
        <taxon>Metazoa</taxon>
        <taxon>Ecdysozoa</taxon>
        <taxon>Arthropoda</taxon>
        <taxon>Crustacea</taxon>
        <taxon>Multicrustacea</taxon>
        <taxon>Malacostraca</taxon>
        <taxon>Eumalacostraca</taxon>
        <taxon>Eucarida</taxon>
        <taxon>Decapoda</taxon>
        <taxon>Pleocyemata</taxon>
        <taxon>Brachyura</taxon>
        <taxon>Eubrachyura</taxon>
        <taxon>Portunoidea</taxon>
        <taxon>Portunidae</taxon>
        <taxon>Portuninae</taxon>
        <taxon>Portunus</taxon>
    </lineage>
</organism>
<evidence type="ECO:0000313" key="5">
    <source>
        <dbReference type="Proteomes" id="UP000324222"/>
    </source>
</evidence>